<evidence type="ECO:0000256" key="6">
    <source>
        <dbReference type="SAM" id="SignalP"/>
    </source>
</evidence>
<gene>
    <name evidence="8" type="ORF">ACFODT_15010</name>
</gene>
<evidence type="ECO:0000256" key="1">
    <source>
        <dbReference type="ARBA" id="ARBA00004196"/>
    </source>
</evidence>
<dbReference type="InterPro" id="IPR051313">
    <property type="entry name" value="Bact_iron-sidero_bind"/>
</dbReference>
<evidence type="ECO:0000313" key="9">
    <source>
        <dbReference type="Proteomes" id="UP001595384"/>
    </source>
</evidence>
<accession>A0ABV7CE90</accession>
<evidence type="ECO:0000259" key="7">
    <source>
        <dbReference type="PROSITE" id="PS50983"/>
    </source>
</evidence>
<comment type="similarity">
    <text evidence="2">Belongs to the bacterial solute-binding protein 8 family.</text>
</comment>
<dbReference type="RefSeq" id="WP_199287032.1">
    <property type="nucleotide sequence ID" value="NZ_AP024912.1"/>
</dbReference>
<keyword evidence="3" id="KW-0813">Transport</keyword>
<reference evidence="9" key="1">
    <citation type="journal article" date="2019" name="Int. J. Syst. Evol. Microbiol.">
        <title>The Global Catalogue of Microorganisms (GCM) 10K type strain sequencing project: providing services to taxonomists for standard genome sequencing and annotation.</title>
        <authorList>
            <consortium name="The Broad Institute Genomics Platform"/>
            <consortium name="The Broad Institute Genome Sequencing Center for Infectious Disease"/>
            <person name="Wu L."/>
            <person name="Ma J."/>
        </authorList>
    </citation>
    <scope>NUCLEOTIDE SEQUENCE [LARGE SCALE GENOMIC DNA]</scope>
    <source>
        <strain evidence="9">KCTC 62784</strain>
    </source>
</reference>
<keyword evidence="4" id="KW-0408">Iron</keyword>
<keyword evidence="5 6" id="KW-0732">Signal</keyword>
<comment type="caution">
    <text evidence="8">The sequence shown here is derived from an EMBL/GenBank/DDBJ whole genome shotgun (WGS) entry which is preliminary data.</text>
</comment>
<dbReference type="PROSITE" id="PS50983">
    <property type="entry name" value="FE_B12_PBP"/>
    <property type="match status" value="1"/>
</dbReference>
<dbReference type="SUPFAM" id="SSF53807">
    <property type="entry name" value="Helical backbone' metal receptor"/>
    <property type="match status" value="1"/>
</dbReference>
<protein>
    <submittedName>
        <fullName evidence="8">ABC transporter substrate-binding protein</fullName>
    </submittedName>
</protein>
<keyword evidence="9" id="KW-1185">Reference proteome</keyword>
<evidence type="ECO:0000256" key="4">
    <source>
        <dbReference type="ARBA" id="ARBA00022496"/>
    </source>
</evidence>
<evidence type="ECO:0000313" key="8">
    <source>
        <dbReference type="EMBL" id="MFC3025114.1"/>
    </source>
</evidence>
<feature type="domain" description="Fe/B12 periplasmic-binding" evidence="7">
    <location>
        <begin position="65"/>
        <end position="328"/>
    </location>
</feature>
<dbReference type="PANTHER" id="PTHR30532:SF21">
    <property type="entry name" value="SIDEROPHORE-BINDING LIPOPROTEIN YFIY-RELATED"/>
    <property type="match status" value="1"/>
</dbReference>
<dbReference type="PANTHER" id="PTHR30532">
    <property type="entry name" value="IRON III DICITRATE-BINDING PERIPLASMIC PROTEIN"/>
    <property type="match status" value="1"/>
</dbReference>
<feature type="signal peptide" evidence="6">
    <location>
        <begin position="1"/>
        <end position="44"/>
    </location>
</feature>
<keyword evidence="4" id="KW-0410">Iron transport</keyword>
<evidence type="ECO:0000256" key="2">
    <source>
        <dbReference type="ARBA" id="ARBA00008814"/>
    </source>
</evidence>
<name>A0ABV7CE90_9VIBR</name>
<evidence type="ECO:0000256" key="5">
    <source>
        <dbReference type="ARBA" id="ARBA00022729"/>
    </source>
</evidence>
<dbReference type="InterPro" id="IPR002491">
    <property type="entry name" value="ABC_transptr_periplasmic_BD"/>
</dbReference>
<proteinExistence type="inferred from homology"/>
<sequence>MRVGYGFWSCLQLVISARAVSLTKTRSCMVMALCSGLMSFSAFADTAPIAPEHDSDRVAHHQPMRVVTLFQGATDSAVALGIQPVGVVDSWSDAKTYPYLRSALKGVEHVGLETQPNLEAIAALHPDLIIGTTVRHEKIHSQLSHIAKTVYTDNVYDFQQTLTRIAHATGREGKAQQLLRHWRARVANVRHALQRRQPHWPIRASIIDVRPDHLRLYLDKSFPGSILSAIGFTFPTISNAAGWGVKLKSKESLPAVNADVFFVILHADTPAVQQNYQQWRHHPLWKMLSAPKHGQVSRVNRIDWLFSGGILGANRLLDELSRFYHLPPTTTQR</sequence>
<organism evidence="8 9">
    <name type="scientific">Vibrio zhugei</name>
    <dbReference type="NCBI Taxonomy" id="2479546"/>
    <lineage>
        <taxon>Bacteria</taxon>
        <taxon>Pseudomonadati</taxon>
        <taxon>Pseudomonadota</taxon>
        <taxon>Gammaproteobacteria</taxon>
        <taxon>Vibrionales</taxon>
        <taxon>Vibrionaceae</taxon>
        <taxon>Vibrio</taxon>
    </lineage>
</organism>
<evidence type="ECO:0000256" key="3">
    <source>
        <dbReference type="ARBA" id="ARBA00022448"/>
    </source>
</evidence>
<dbReference type="EMBL" id="JBHRSE010000103">
    <property type="protein sequence ID" value="MFC3025114.1"/>
    <property type="molecule type" value="Genomic_DNA"/>
</dbReference>
<dbReference type="CDD" id="cd01146">
    <property type="entry name" value="FhuD"/>
    <property type="match status" value="1"/>
</dbReference>
<keyword evidence="4" id="KW-0406">Ion transport</keyword>
<dbReference type="Gene3D" id="3.40.50.1980">
    <property type="entry name" value="Nitrogenase molybdenum iron protein domain"/>
    <property type="match status" value="2"/>
</dbReference>
<feature type="chain" id="PRO_5046830676" evidence="6">
    <location>
        <begin position="45"/>
        <end position="333"/>
    </location>
</feature>
<dbReference type="Pfam" id="PF01497">
    <property type="entry name" value="Peripla_BP_2"/>
    <property type="match status" value="1"/>
</dbReference>
<comment type="subcellular location">
    <subcellularLocation>
        <location evidence="1">Cell envelope</location>
    </subcellularLocation>
</comment>
<dbReference type="Proteomes" id="UP001595384">
    <property type="component" value="Unassembled WGS sequence"/>
</dbReference>